<protein>
    <recommendedName>
        <fullName evidence="2">Xylose isomerase-like TIM barrel domain-containing protein</fullName>
    </recommendedName>
</protein>
<accession>X0Z046</accession>
<dbReference type="SUPFAM" id="SSF51658">
    <property type="entry name" value="Xylose isomerase-like"/>
    <property type="match status" value="1"/>
</dbReference>
<dbReference type="Gene3D" id="3.20.20.150">
    <property type="entry name" value="Divalent-metal-dependent TIM barrel enzymes"/>
    <property type="match status" value="1"/>
</dbReference>
<dbReference type="InterPro" id="IPR036237">
    <property type="entry name" value="Xyl_isomerase-like_sf"/>
</dbReference>
<reference evidence="1" key="1">
    <citation type="journal article" date="2014" name="Front. Microbiol.">
        <title>High frequency of phylogenetically diverse reductive dehalogenase-homologous genes in deep subseafloor sedimentary metagenomes.</title>
        <authorList>
            <person name="Kawai M."/>
            <person name="Futagami T."/>
            <person name="Toyoda A."/>
            <person name="Takaki Y."/>
            <person name="Nishi S."/>
            <person name="Hori S."/>
            <person name="Arai W."/>
            <person name="Tsubouchi T."/>
            <person name="Morono Y."/>
            <person name="Uchiyama I."/>
            <person name="Ito T."/>
            <person name="Fujiyama A."/>
            <person name="Inagaki F."/>
            <person name="Takami H."/>
        </authorList>
    </citation>
    <scope>NUCLEOTIDE SEQUENCE</scope>
    <source>
        <strain evidence="1">Expedition CK06-06</strain>
    </source>
</reference>
<gene>
    <name evidence="1" type="ORF">S01H1_84308</name>
</gene>
<evidence type="ECO:0008006" key="2">
    <source>
        <dbReference type="Google" id="ProtNLM"/>
    </source>
</evidence>
<evidence type="ECO:0000313" key="1">
    <source>
        <dbReference type="EMBL" id="GAG42036.1"/>
    </source>
</evidence>
<feature type="non-terminal residue" evidence="1">
    <location>
        <position position="1"/>
    </location>
</feature>
<proteinExistence type="predicted"/>
<dbReference type="EMBL" id="BARS01057522">
    <property type="protein sequence ID" value="GAG42036.1"/>
    <property type="molecule type" value="Genomic_DNA"/>
</dbReference>
<name>X0Z046_9ZZZZ</name>
<sequence>KHIGIALAPYHLPQDPALIAQLIEDLGDHLVHFYAWQHGAGCHEKRPKEEELLQMPGRGDLDFVPILAALKAIGYGGWTSVFMHPVPRGIPILPTAAEVTAEINLAHGYLETCLAGNDDDERRTQERG</sequence>
<dbReference type="AlphaFoldDB" id="X0Z046"/>
<organism evidence="1">
    <name type="scientific">marine sediment metagenome</name>
    <dbReference type="NCBI Taxonomy" id="412755"/>
    <lineage>
        <taxon>unclassified sequences</taxon>
        <taxon>metagenomes</taxon>
        <taxon>ecological metagenomes</taxon>
    </lineage>
</organism>
<comment type="caution">
    <text evidence="1">The sequence shown here is derived from an EMBL/GenBank/DDBJ whole genome shotgun (WGS) entry which is preliminary data.</text>
</comment>